<evidence type="ECO:0000313" key="7">
    <source>
        <dbReference type="WBParaSite" id="ACAC_0000811501-mRNA-1"/>
    </source>
</evidence>
<comment type="subcellular location">
    <subcellularLocation>
        <location evidence="2">Synapse</location>
    </subcellularLocation>
</comment>
<feature type="region of interest" description="Disordered" evidence="3">
    <location>
        <begin position="953"/>
        <end position="977"/>
    </location>
</feature>
<evidence type="ECO:0000256" key="2">
    <source>
        <dbReference type="ARBA" id="ARBA00034103"/>
    </source>
</evidence>
<dbReference type="InterPro" id="IPR039032">
    <property type="entry name" value="Rim-like"/>
</dbReference>
<dbReference type="WBParaSite" id="ACAC_0000811501-mRNA-1">
    <property type="protein sequence ID" value="ACAC_0000811501-mRNA-1"/>
    <property type="gene ID" value="ACAC_0000811501"/>
</dbReference>
<dbReference type="AlphaFoldDB" id="A0A0K0DC62"/>
<proteinExistence type="predicted"/>
<reference evidence="6" key="1">
    <citation type="submission" date="2012-09" db="EMBL/GenBank/DDBJ databases">
        <authorList>
            <person name="Martin A.A."/>
        </authorList>
    </citation>
    <scope>NUCLEOTIDE SEQUENCE</scope>
</reference>
<keyword evidence="1" id="KW-0770">Synapse</keyword>
<feature type="region of interest" description="Disordered" evidence="3">
    <location>
        <begin position="383"/>
        <end position="405"/>
    </location>
</feature>
<name>A0A0K0DC62_ANGCA</name>
<evidence type="ECO:0000256" key="3">
    <source>
        <dbReference type="SAM" id="MobiDB-lite"/>
    </source>
</evidence>
<organism evidence="6 7">
    <name type="scientific">Angiostrongylus cantonensis</name>
    <name type="common">Rat lungworm</name>
    <dbReference type="NCBI Taxonomy" id="6313"/>
    <lineage>
        <taxon>Eukaryota</taxon>
        <taxon>Metazoa</taxon>
        <taxon>Ecdysozoa</taxon>
        <taxon>Nematoda</taxon>
        <taxon>Chromadorea</taxon>
        <taxon>Rhabditida</taxon>
        <taxon>Rhabditina</taxon>
        <taxon>Rhabditomorpha</taxon>
        <taxon>Strongyloidea</taxon>
        <taxon>Metastrongylidae</taxon>
        <taxon>Angiostrongylus</taxon>
    </lineage>
</organism>
<dbReference type="Proteomes" id="UP000035642">
    <property type="component" value="Unassembled WGS sequence"/>
</dbReference>
<dbReference type="InterPro" id="IPR001478">
    <property type="entry name" value="PDZ"/>
</dbReference>
<dbReference type="PANTHER" id="PTHR12157:SF21">
    <property type="entry name" value="RAB3 INTERACTING MOLECULE, ISOFORM F"/>
    <property type="match status" value="1"/>
</dbReference>
<feature type="domain" description="PDZ" evidence="5">
    <location>
        <begin position="840"/>
        <end position="915"/>
    </location>
</feature>
<dbReference type="SUPFAM" id="SSF49562">
    <property type="entry name" value="C2 domain (Calcium/lipid-binding domain, CaLB)"/>
    <property type="match status" value="1"/>
</dbReference>
<sequence length="1185" mass="133360">MGRRKLPSIPSYSSYSTTPLAYSAPPIPFSGTIGMPAQSLLPLAVQTQTDPLRQRTLRAQTSPAPVYINASAPIPSTSSCYSPFTVSSTCTQTITTLPSFEKLPNGQLSADYSRPSSATSVTTSSPLTRLYDPAIIPGASFRLTAKHRTALRQPVSTITSRASNAPKIPNTLARVLLKKELKEALSRRREALEACEIEANQRQYIVHKMLVTGLLPEAREDDIPKVTPCMLPIELITGARVMPKSVHTVATQMSDQDFRFPTKTSGHVQCKPHLTSPVIVQENIPPAPVSRVKFKPSTSLRAQLNVERKPQYRDITSARNVETQTEQIFSDYSASSRQKPSTSHGLSTQSSRSNATVQTNDLLEATKKYFEDYDRQLNELTEKAKRSAQRRQFDFHDDDPLSKEQRRKQLINELAQRRERMLAQVGLPSETMPCRSYHSQLALDSSNYPVSIPQYGSLPRIDYPCCSRRSPLTRDYTVRERLPFTTNSFYNYGSLPRNYERCLGQQVPIQVDYEQSFGGRPVTARATSRSMFDLHSDNIIDHRYRPPPTHVRSLNYLDQIGVDRMDCPTYFTQLRADPYLTSGVYPNDANVFAQPFSAQQDDMVSRYATYLNQQFQTGLLNHSDVSRSSYMPSTAPAVRYDPQATDPYFTTPPSTYLPPFAYCEPVGVRNLPYEAPQVYSRNETNYGARPPNYPLDYGNRLLRTTEFQPFEDPYSTSLYNTSGVLNGQAVPQSSQTIPNYTPLRSSYPSMISSGLPYVTKNTSRTWSGNLMPSSYDTQYPHEDALTRMYATIGRRRPANSGMPTYVQDGGAPSPSFFMNDRCRRGGRDVLPVCSVVRHDLGIRVVGGKRMPNGDLGAFVSAVNQARNNQILGEVKEGDQVLEWNGVLLNGKTFEEVERIVNSSSGEVEIILKSEREESHLISNLRKYYQNRDKKRSTNLCTPSQSLQKSFRINDVSPDRTPPVPMHRRNGYENSYGRQNPAARIYDNVDGLNFADDAAMKKQQDSLGYLQIAVSYDRHTSRLIVRIIAARGLRMRDPIRHLAPNPFVKIYLLPVRKVSNKRRTRFVPCSTNPEWNQIVEWQVSPIALSSLFLEFSVWDYDRVTENNALGQVTISLSDRNLISGQAFWLALQPLTNPRSITQHLNVPLDNERPQVYQYNSGISATSLPLAAAHFLDGASNTTTAFR</sequence>
<dbReference type="STRING" id="6313.A0A0K0DC62"/>
<dbReference type="SUPFAM" id="SSF50156">
    <property type="entry name" value="PDZ domain-like"/>
    <property type="match status" value="1"/>
</dbReference>
<dbReference type="GO" id="GO:0031267">
    <property type="term" value="F:small GTPase binding"/>
    <property type="evidence" value="ECO:0007669"/>
    <property type="project" value="InterPro"/>
</dbReference>
<evidence type="ECO:0000313" key="6">
    <source>
        <dbReference type="Proteomes" id="UP000035642"/>
    </source>
</evidence>
<evidence type="ECO:0000256" key="1">
    <source>
        <dbReference type="ARBA" id="ARBA00023018"/>
    </source>
</evidence>
<dbReference type="Pfam" id="PF00168">
    <property type="entry name" value="C2"/>
    <property type="match status" value="1"/>
</dbReference>
<dbReference type="GO" id="GO:0006887">
    <property type="term" value="P:exocytosis"/>
    <property type="evidence" value="ECO:0007669"/>
    <property type="project" value="InterPro"/>
</dbReference>
<dbReference type="GO" id="GO:0045202">
    <property type="term" value="C:synapse"/>
    <property type="evidence" value="ECO:0007669"/>
    <property type="project" value="UniProtKB-SubCell"/>
</dbReference>
<protein>
    <submittedName>
        <fullName evidence="7">PDZ domain-containing protein</fullName>
    </submittedName>
</protein>
<dbReference type="GO" id="GO:0016020">
    <property type="term" value="C:membrane"/>
    <property type="evidence" value="ECO:0007669"/>
    <property type="project" value="InterPro"/>
</dbReference>
<reference evidence="7" key="2">
    <citation type="submission" date="2016-03" db="UniProtKB">
        <authorList>
            <consortium name="WormBaseParasite"/>
        </authorList>
    </citation>
    <scope>IDENTIFICATION</scope>
</reference>
<dbReference type="PROSITE" id="PS50106">
    <property type="entry name" value="PDZ"/>
    <property type="match status" value="1"/>
</dbReference>
<dbReference type="Gene3D" id="2.30.42.10">
    <property type="match status" value="1"/>
</dbReference>
<keyword evidence="6" id="KW-1185">Reference proteome</keyword>
<accession>A0A0K0DC62</accession>
<dbReference type="InterPro" id="IPR036034">
    <property type="entry name" value="PDZ_sf"/>
</dbReference>
<dbReference type="SMART" id="SM00239">
    <property type="entry name" value="C2"/>
    <property type="match status" value="1"/>
</dbReference>
<feature type="region of interest" description="Disordered" evidence="3">
    <location>
        <begin position="330"/>
        <end position="356"/>
    </location>
</feature>
<evidence type="ECO:0000259" key="4">
    <source>
        <dbReference type="PROSITE" id="PS50004"/>
    </source>
</evidence>
<dbReference type="PANTHER" id="PTHR12157">
    <property type="entry name" value="REGULATING SYNAPTIC MEMBRANE EXOCYTOSIS PROTEIN"/>
    <property type="match status" value="1"/>
</dbReference>
<feature type="compositionally biased region" description="Basic and acidic residues" evidence="3">
    <location>
        <begin position="383"/>
        <end position="404"/>
    </location>
</feature>
<dbReference type="Gene3D" id="2.60.40.150">
    <property type="entry name" value="C2 domain"/>
    <property type="match status" value="1"/>
</dbReference>
<evidence type="ECO:0000259" key="5">
    <source>
        <dbReference type="PROSITE" id="PS50106"/>
    </source>
</evidence>
<feature type="domain" description="C2" evidence="4">
    <location>
        <begin position="1005"/>
        <end position="1128"/>
    </location>
</feature>
<dbReference type="PROSITE" id="PS50004">
    <property type="entry name" value="C2"/>
    <property type="match status" value="1"/>
</dbReference>
<dbReference type="InterPro" id="IPR000008">
    <property type="entry name" value="C2_dom"/>
</dbReference>
<dbReference type="SMART" id="SM00228">
    <property type="entry name" value="PDZ"/>
    <property type="match status" value="1"/>
</dbReference>
<dbReference type="InterPro" id="IPR035892">
    <property type="entry name" value="C2_domain_sf"/>
</dbReference>